<name>W9R229_9ROSA</name>
<sequence length="60" mass="6980">MQFLAIFNHPKKDSIARTISINVIEGPITQKLDLESQNREFQRKPSTDRRAQRNPDAKET</sequence>
<reference evidence="3" key="1">
    <citation type="submission" date="2013-01" db="EMBL/GenBank/DDBJ databases">
        <title>Draft Genome Sequence of a Mulberry Tree, Morus notabilis C.K. Schneid.</title>
        <authorList>
            <person name="He N."/>
            <person name="Zhao S."/>
        </authorList>
    </citation>
    <scope>NUCLEOTIDE SEQUENCE</scope>
</reference>
<evidence type="ECO:0000313" key="2">
    <source>
        <dbReference type="EMBL" id="EXB64602.1"/>
    </source>
</evidence>
<proteinExistence type="predicted"/>
<organism evidence="2 3">
    <name type="scientific">Morus notabilis</name>
    <dbReference type="NCBI Taxonomy" id="981085"/>
    <lineage>
        <taxon>Eukaryota</taxon>
        <taxon>Viridiplantae</taxon>
        <taxon>Streptophyta</taxon>
        <taxon>Embryophyta</taxon>
        <taxon>Tracheophyta</taxon>
        <taxon>Spermatophyta</taxon>
        <taxon>Magnoliopsida</taxon>
        <taxon>eudicotyledons</taxon>
        <taxon>Gunneridae</taxon>
        <taxon>Pentapetalae</taxon>
        <taxon>rosids</taxon>
        <taxon>fabids</taxon>
        <taxon>Rosales</taxon>
        <taxon>Moraceae</taxon>
        <taxon>Moreae</taxon>
        <taxon>Morus</taxon>
    </lineage>
</organism>
<feature type="region of interest" description="Disordered" evidence="1">
    <location>
        <begin position="34"/>
        <end position="60"/>
    </location>
</feature>
<dbReference type="EMBL" id="KE344502">
    <property type="protein sequence ID" value="EXB64602.1"/>
    <property type="molecule type" value="Genomic_DNA"/>
</dbReference>
<evidence type="ECO:0000313" key="3">
    <source>
        <dbReference type="Proteomes" id="UP000030645"/>
    </source>
</evidence>
<accession>W9R229</accession>
<dbReference type="AlphaFoldDB" id="W9R229"/>
<gene>
    <name evidence="2" type="ORF">L484_017934</name>
</gene>
<keyword evidence="3" id="KW-1185">Reference proteome</keyword>
<dbReference type="Proteomes" id="UP000030645">
    <property type="component" value="Unassembled WGS sequence"/>
</dbReference>
<protein>
    <submittedName>
        <fullName evidence="2">Uncharacterized protein</fullName>
    </submittedName>
</protein>
<evidence type="ECO:0000256" key="1">
    <source>
        <dbReference type="SAM" id="MobiDB-lite"/>
    </source>
</evidence>